<protein>
    <submittedName>
        <fullName evidence="1">Uncharacterized protein</fullName>
    </submittedName>
</protein>
<evidence type="ECO:0000313" key="1">
    <source>
        <dbReference type="EMBL" id="MFD1747498.1"/>
    </source>
</evidence>
<comment type="caution">
    <text evidence="1">The sequence shown here is derived from an EMBL/GenBank/DDBJ whole genome shotgun (WGS) entry which is preliminary data.</text>
</comment>
<evidence type="ECO:0000313" key="2">
    <source>
        <dbReference type="Proteomes" id="UP001597322"/>
    </source>
</evidence>
<name>A0ABW4M7S6_9HYPH</name>
<accession>A0ABW4M7S6</accession>
<proteinExistence type="predicted"/>
<sequence>MANVIVLGVQGSSELYMVDLDAGTVTPLVGGLPEEAASLAALRKTGTVVTKGVDFAVSLSAPLAAAGSFHES</sequence>
<dbReference type="Proteomes" id="UP001597322">
    <property type="component" value="Unassembled WGS sequence"/>
</dbReference>
<reference evidence="2" key="1">
    <citation type="journal article" date="2019" name="Int. J. Syst. Evol. Microbiol.">
        <title>The Global Catalogue of Microorganisms (GCM) 10K type strain sequencing project: providing services to taxonomists for standard genome sequencing and annotation.</title>
        <authorList>
            <consortium name="The Broad Institute Genomics Platform"/>
            <consortium name="The Broad Institute Genome Sequencing Center for Infectious Disease"/>
            <person name="Wu L."/>
            <person name="Ma J."/>
        </authorList>
    </citation>
    <scope>NUCLEOTIDE SEQUENCE [LARGE SCALE GENOMIC DNA]</scope>
    <source>
        <strain evidence="2">CG52</strain>
    </source>
</reference>
<dbReference type="EMBL" id="JBHUEQ010000039">
    <property type="protein sequence ID" value="MFD1747498.1"/>
    <property type="molecule type" value="Genomic_DNA"/>
</dbReference>
<gene>
    <name evidence="1" type="ORF">ACFSE1_18670</name>
</gene>
<dbReference type="RefSeq" id="WP_377404891.1">
    <property type="nucleotide sequence ID" value="NZ_JBHUEQ010000039.1"/>
</dbReference>
<keyword evidence="2" id="KW-1185">Reference proteome</keyword>
<organism evidence="1 2">
    <name type="scientific">Rhizobium helianthi</name>
    <dbReference type="NCBI Taxonomy" id="1132695"/>
    <lineage>
        <taxon>Bacteria</taxon>
        <taxon>Pseudomonadati</taxon>
        <taxon>Pseudomonadota</taxon>
        <taxon>Alphaproteobacteria</taxon>
        <taxon>Hyphomicrobiales</taxon>
        <taxon>Rhizobiaceae</taxon>
        <taxon>Rhizobium/Agrobacterium group</taxon>
        <taxon>Rhizobium</taxon>
    </lineage>
</organism>